<dbReference type="EMBL" id="JAPQKL010000007">
    <property type="protein sequence ID" value="KAJ5121178.1"/>
    <property type="molecule type" value="Genomic_DNA"/>
</dbReference>
<evidence type="ECO:0000256" key="2">
    <source>
        <dbReference type="ARBA" id="ARBA00022517"/>
    </source>
</evidence>
<keyword evidence="10" id="KW-1185">Reference proteome</keyword>
<dbReference type="InterPro" id="IPR053826">
    <property type="entry name" value="WDR75"/>
</dbReference>
<proteinExistence type="predicted"/>
<sequence>MATNQSARQQKRSRLSDAASEKPARSNEERTKRRRVSGADENQPLQTNDPAGAVTEVSNGDIQTQDDKVKRKSPAPWSFSRPVGGRYNNLDPVLTDDEAYLLVGLDTAVQVFATSTSRLSRTLQLETDQQIIGFSICTEDPEILYIFTSSGSVGKWNWNSGKRIARWETTCTTTSTSLASSGKKDNKRILCFATTSQKDGKRQISINALGGKKIQGTIALETNQKLNNVKVTRDGQVVIASDGKHLFMGTTTSTELENLETVQYTWREATLPVNATCFDIQVQGSGSVDLALGESGGSILIYQNVLNTLFGKDISDKRTSPGSCIGIGALSTPCVGNYIISGGQESVMVLWQLDTGRKQFLPHLSSPICNIVVSSSGSSYVVKLADNSVMVLSTRELQPLTTITGLQLCPDMSGSVESSKGSVVAKLHPQQPERLIVAVPASHQLTQNQHGSQPPNAAILQTYDIRANSSISRQALARTNATTLNVSPEGSQIVAPDVKHLDIVHDAKWLATVDTWAPHPQDVEALDRSSSARSTATLRPEVFLKFWKWDASSDTWELVTRVDGPHFSDNHHSVVLGLVSRPGAHEFATLGSDSLLRFWCPTAKYRSGLRAKDQPEQPLNTWKCRGIVDLKGCLDSTQPAPLDAACMGFSDDGSVLAVCLPSTSAANDGLVLLIDARSCSVHYRRTGVFLGNPCSTCFLGSHLVVASTHSVAVWNTVDDVVKTIQSSESVDSAPVNSQLIAVNARTKSLAIVTNSSHRKRRKVRFQIKIYDVPSFEVVFQETLQTPPVALLSDAYSGDYIVVDSTATVQRLGCLEKASQKSQTNQSRDVTGQIDNGLATLFNRGPDRLLAQSDESDESSALTKGLASVFGETPSFSLPAIGVLFRNVVQTLGAN</sequence>
<evidence type="ECO:0000256" key="8">
    <source>
        <dbReference type="SAM" id="MobiDB-lite"/>
    </source>
</evidence>
<dbReference type="PANTHER" id="PTHR44215:SF1">
    <property type="entry name" value="WD REPEAT-CONTAINING PROTEIN 75"/>
    <property type="match status" value="1"/>
</dbReference>
<keyword evidence="6" id="KW-0804">Transcription</keyword>
<dbReference type="Proteomes" id="UP001149079">
    <property type="component" value="Unassembled WGS sequence"/>
</dbReference>
<dbReference type="GeneID" id="81409053"/>
<protein>
    <submittedName>
        <fullName evidence="9">Uncharacterized protein</fullName>
    </submittedName>
</protein>
<dbReference type="OrthoDB" id="4096at2759"/>
<dbReference type="InterPro" id="IPR036322">
    <property type="entry name" value="WD40_repeat_dom_sf"/>
</dbReference>
<feature type="region of interest" description="Disordered" evidence="8">
    <location>
        <begin position="1"/>
        <end position="84"/>
    </location>
</feature>
<organism evidence="9 10">
    <name type="scientific">Penicillium bovifimosum</name>
    <dbReference type="NCBI Taxonomy" id="126998"/>
    <lineage>
        <taxon>Eukaryota</taxon>
        <taxon>Fungi</taxon>
        <taxon>Dikarya</taxon>
        <taxon>Ascomycota</taxon>
        <taxon>Pezizomycotina</taxon>
        <taxon>Eurotiomycetes</taxon>
        <taxon>Eurotiomycetidae</taxon>
        <taxon>Eurotiales</taxon>
        <taxon>Aspergillaceae</taxon>
        <taxon>Penicillium</taxon>
    </lineage>
</organism>
<keyword evidence="5" id="KW-0677">Repeat</keyword>
<keyword evidence="3" id="KW-0698">rRNA processing</keyword>
<evidence type="ECO:0000256" key="5">
    <source>
        <dbReference type="ARBA" id="ARBA00022737"/>
    </source>
</evidence>
<evidence type="ECO:0000256" key="4">
    <source>
        <dbReference type="ARBA" id="ARBA00022574"/>
    </source>
</evidence>
<evidence type="ECO:0000313" key="9">
    <source>
        <dbReference type="EMBL" id="KAJ5121178.1"/>
    </source>
</evidence>
<dbReference type="PANTHER" id="PTHR44215">
    <property type="entry name" value="WD REPEAT-CONTAINING PROTEIN 75"/>
    <property type="match status" value="1"/>
</dbReference>
<dbReference type="AlphaFoldDB" id="A0A9W9KVJ5"/>
<feature type="compositionally biased region" description="Basic and acidic residues" evidence="8">
    <location>
        <begin position="19"/>
        <end position="31"/>
    </location>
</feature>
<dbReference type="GO" id="GO:0045943">
    <property type="term" value="P:positive regulation of transcription by RNA polymerase I"/>
    <property type="evidence" value="ECO:0007669"/>
    <property type="project" value="InterPro"/>
</dbReference>
<reference evidence="9" key="1">
    <citation type="submission" date="2022-11" db="EMBL/GenBank/DDBJ databases">
        <authorList>
            <person name="Petersen C."/>
        </authorList>
    </citation>
    <scope>NUCLEOTIDE SEQUENCE</scope>
    <source>
        <strain evidence="9">IBT 22155</strain>
    </source>
</reference>
<evidence type="ECO:0000256" key="7">
    <source>
        <dbReference type="ARBA" id="ARBA00023242"/>
    </source>
</evidence>
<accession>A0A9W9KVJ5</accession>
<dbReference type="GO" id="GO:2000234">
    <property type="term" value="P:positive regulation of rRNA processing"/>
    <property type="evidence" value="ECO:0007669"/>
    <property type="project" value="TreeGrafter"/>
</dbReference>
<evidence type="ECO:0000256" key="6">
    <source>
        <dbReference type="ARBA" id="ARBA00023163"/>
    </source>
</evidence>
<keyword evidence="2" id="KW-0690">Ribosome biogenesis</keyword>
<dbReference type="InterPro" id="IPR015943">
    <property type="entry name" value="WD40/YVTN_repeat-like_dom_sf"/>
</dbReference>
<dbReference type="SUPFAM" id="SSF50998">
    <property type="entry name" value="Quinoprotein alcohol dehydrogenase-like"/>
    <property type="match status" value="1"/>
</dbReference>
<dbReference type="Gene3D" id="2.130.10.10">
    <property type="entry name" value="YVTN repeat-like/Quinoprotein amine dehydrogenase"/>
    <property type="match status" value="2"/>
</dbReference>
<evidence type="ECO:0000256" key="1">
    <source>
        <dbReference type="ARBA" id="ARBA00004604"/>
    </source>
</evidence>
<evidence type="ECO:0000256" key="3">
    <source>
        <dbReference type="ARBA" id="ARBA00022552"/>
    </source>
</evidence>
<gene>
    <name evidence="9" type="ORF">N7515_009139</name>
</gene>
<reference evidence="9" key="2">
    <citation type="journal article" date="2023" name="IMA Fungus">
        <title>Comparative genomic study of the Penicillium genus elucidates a diverse pangenome and 15 lateral gene transfer events.</title>
        <authorList>
            <person name="Petersen C."/>
            <person name="Sorensen T."/>
            <person name="Nielsen M.R."/>
            <person name="Sondergaard T.E."/>
            <person name="Sorensen J.L."/>
            <person name="Fitzpatrick D.A."/>
            <person name="Frisvad J.C."/>
            <person name="Nielsen K.L."/>
        </authorList>
    </citation>
    <scope>NUCLEOTIDE SEQUENCE</scope>
    <source>
        <strain evidence="9">IBT 22155</strain>
    </source>
</reference>
<dbReference type="GO" id="GO:0032040">
    <property type="term" value="C:small-subunit processome"/>
    <property type="evidence" value="ECO:0007669"/>
    <property type="project" value="InterPro"/>
</dbReference>
<dbReference type="InterPro" id="IPR011047">
    <property type="entry name" value="Quinoprotein_ADH-like_sf"/>
</dbReference>
<evidence type="ECO:0000313" key="10">
    <source>
        <dbReference type="Proteomes" id="UP001149079"/>
    </source>
</evidence>
<dbReference type="RefSeq" id="XP_056517682.1">
    <property type="nucleotide sequence ID" value="XM_056669883.1"/>
</dbReference>
<comment type="caution">
    <text evidence="9">The sequence shown here is derived from an EMBL/GenBank/DDBJ whole genome shotgun (WGS) entry which is preliminary data.</text>
</comment>
<comment type="subcellular location">
    <subcellularLocation>
        <location evidence="1">Nucleus</location>
        <location evidence="1">Nucleolus</location>
    </subcellularLocation>
</comment>
<keyword evidence="7" id="KW-0539">Nucleus</keyword>
<keyword evidence="4" id="KW-0853">WD repeat</keyword>
<dbReference type="GO" id="GO:0006364">
    <property type="term" value="P:rRNA processing"/>
    <property type="evidence" value="ECO:0007669"/>
    <property type="project" value="UniProtKB-KW"/>
</dbReference>
<name>A0A9W9KVJ5_9EURO</name>
<dbReference type="SUPFAM" id="SSF50978">
    <property type="entry name" value="WD40 repeat-like"/>
    <property type="match status" value="1"/>
</dbReference>
<dbReference type="GO" id="GO:0003723">
    <property type="term" value="F:RNA binding"/>
    <property type="evidence" value="ECO:0007669"/>
    <property type="project" value="InterPro"/>
</dbReference>